<evidence type="ECO:0000313" key="2">
    <source>
        <dbReference type="EMBL" id="QHT37439.1"/>
    </source>
</evidence>
<sequence length="238" mass="26813">MVNFYMNKLQESIQNTFKDILSGNVSPRSIQTKLKENISNLAQQTENINMNETVDITGSISEKTETVGFSKWHFFKIILAVVIICLLAINAYTYVTNGTDAFTYFLGNETKNTKIEKNNSSDIEKNMKETQSKKSNEFGDDKATTAIHSSIDIEAEKLSQNEKKNSSDIEKVIKNKKTNKKAYKANNVSNNVNKKVGYCYVGSDRNVRTCVKIGENDTCMSGEVFPTRDICINPNLKE</sequence>
<keyword evidence="1" id="KW-0812">Transmembrane</keyword>
<name>A0A6C0FA57_9ZZZZ</name>
<keyword evidence="1" id="KW-1133">Transmembrane helix</keyword>
<proteinExistence type="predicted"/>
<keyword evidence="1" id="KW-0472">Membrane</keyword>
<protein>
    <submittedName>
        <fullName evidence="2">Uncharacterized protein</fullName>
    </submittedName>
</protein>
<evidence type="ECO:0000256" key="1">
    <source>
        <dbReference type="SAM" id="Phobius"/>
    </source>
</evidence>
<reference evidence="2" key="1">
    <citation type="journal article" date="2020" name="Nature">
        <title>Giant virus diversity and host interactions through global metagenomics.</title>
        <authorList>
            <person name="Schulz F."/>
            <person name="Roux S."/>
            <person name="Paez-Espino D."/>
            <person name="Jungbluth S."/>
            <person name="Walsh D.A."/>
            <person name="Denef V.J."/>
            <person name="McMahon K.D."/>
            <person name="Konstantinidis K.T."/>
            <person name="Eloe-Fadrosh E.A."/>
            <person name="Kyrpides N.C."/>
            <person name="Woyke T."/>
        </authorList>
    </citation>
    <scope>NUCLEOTIDE SEQUENCE</scope>
    <source>
        <strain evidence="2">GVMAG-S-ERX555997-44</strain>
    </source>
</reference>
<feature type="transmembrane region" description="Helical" evidence="1">
    <location>
        <begin position="74"/>
        <end position="95"/>
    </location>
</feature>
<dbReference type="EMBL" id="MN738796">
    <property type="protein sequence ID" value="QHT37439.1"/>
    <property type="molecule type" value="Genomic_DNA"/>
</dbReference>
<accession>A0A6C0FA57</accession>
<organism evidence="2">
    <name type="scientific">viral metagenome</name>
    <dbReference type="NCBI Taxonomy" id="1070528"/>
    <lineage>
        <taxon>unclassified sequences</taxon>
        <taxon>metagenomes</taxon>
        <taxon>organismal metagenomes</taxon>
    </lineage>
</organism>
<dbReference type="AlphaFoldDB" id="A0A6C0FA57"/>